<evidence type="ECO:0008006" key="5">
    <source>
        <dbReference type="Google" id="ProtNLM"/>
    </source>
</evidence>
<reference evidence="3 4" key="1">
    <citation type="journal article" date="2018" name="Mol. Plant Microbe Interact.">
        <title>Taxonomically Different Co-Microsymbionts of a Relict Legume, Oxytropis popoviana, Have Complementary Sets of Symbiotic Genes and Together Increase the Efficiency of Plant Nodulation.</title>
        <authorList>
            <person name="Safronova V."/>
            <person name="Belimov A."/>
            <person name="Sazanova A."/>
            <person name="Chirak E."/>
            <person name="Verkhozina A."/>
            <person name="Kuznetsova I."/>
            <person name="Andronov E."/>
            <person name="Puhalsky J."/>
            <person name="Tikhonovich I."/>
        </authorList>
    </citation>
    <scope>NUCLEOTIDE SEQUENCE [LARGE SCALE GENOMIC DNA]</scope>
    <source>
        <strain evidence="3 4">Opo-235</strain>
    </source>
</reference>
<evidence type="ECO:0000256" key="1">
    <source>
        <dbReference type="SAM" id="MobiDB-lite"/>
    </source>
</evidence>
<dbReference type="RefSeq" id="WP_123170522.1">
    <property type="nucleotide sequence ID" value="NZ_QKOD01000022.1"/>
</dbReference>
<feature type="region of interest" description="Disordered" evidence="1">
    <location>
        <begin position="75"/>
        <end position="95"/>
    </location>
</feature>
<comment type="caution">
    <text evidence="3">The sequence shown here is derived from an EMBL/GenBank/DDBJ whole genome shotgun (WGS) entry which is preliminary data.</text>
</comment>
<keyword evidence="2" id="KW-0472">Membrane</keyword>
<dbReference type="AlphaFoldDB" id="A0A3M9WZN4"/>
<name>A0A3M9WZN4_9HYPH</name>
<proteinExistence type="predicted"/>
<accession>A0A3M9WZN4</accession>
<evidence type="ECO:0000313" key="4">
    <source>
        <dbReference type="Proteomes" id="UP000275436"/>
    </source>
</evidence>
<keyword evidence="2" id="KW-0812">Transmembrane</keyword>
<evidence type="ECO:0000256" key="2">
    <source>
        <dbReference type="SAM" id="Phobius"/>
    </source>
</evidence>
<evidence type="ECO:0000313" key="3">
    <source>
        <dbReference type="EMBL" id="RNJ41277.1"/>
    </source>
</evidence>
<protein>
    <recommendedName>
        <fullName evidence="5">Exopolysaccharide production repressor exox</fullName>
    </recommendedName>
</protein>
<feature type="transmembrane region" description="Helical" evidence="2">
    <location>
        <begin position="9"/>
        <end position="26"/>
    </location>
</feature>
<feature type="transmembrane region" description="Helical" evidence="2">
    <location>
        <begin position="32"/>
        <end position="58"/>
    </location>
</feature>
<sequence>MGSVYFPRFLVGATATLLVISGWIYYSTGSIWHALVWAAAVAVILQAGYFLCVGFLIYRGVSAGAEISQSADEPLEDGDLLSMGRDGGKGIFPPT</sequence>
<organism evidence="3 4">
    <name type="scientific">Mesorhizobium japonicum</name>
    <dbReference type="NCBI Taxonomy" id="2066070"/>
    <lineage>
        <taxon>Bacteria</taxon>
        <taxon>Pseudomonadati</taxon>
        <taxon>Pseudomonadota</taxon>
        <taxon>Alphaproteobacteria</taxon>
        <taxon>Hyphomicrobiales</taxon>
        <taxon>Phyllobacteriaceae</taxon>
        <taxon>Mesorhizobium</taxon>
    </lineage>
</organism>
<dbReference type="EMBL" id="QKOD01000022">
    <property type="protein sequence ID" value="RNJ41277.1"/>
    <property type="molecule type" value="Genomic_DNA"/>
</dbReference>
<keyword evidence="2" id="KW-1133">Transmembrane helix</keyword>
<dbReference type="Proteomes" id="UP000275436">
    <property type="component" value="Unassembled WGS sequence"/>
</dbReference>
<gene>
    <name evidence="3" type="ORF">DNR46_35095</name>
</gene>